<dbReference type="Pfam" id="PF02254">
    <property type="entry name" value="TrkA_N"/>
    <property type="match status" value="1"/>
</dbReference>
<dbReference type="PANTHER" id="PTHR43833">
    <property type="entry name" value="POTASSIUM CHANNEL PROTEIN 2-RELATED-RELATED"/>
    <property type="match status" value="1"/>
</dbReference>
<dbReference type="PANTHER" id="PTHR43833:SF7">
    <property type="entry name" value="KTR SYSTEM POTASSIUM UPTAKE PROTEIN C"/>
    <property type="match status" value="1"/>
</dbReference>
<dbReference type="Gene3D" id="3.40.50.720">
    <property type="entry name" value="NAD(P)-binding Rossmann-like Domain"/>
    <property type="match status" value="1"/>
</dbReference>
<gene>
    <name evidence="3" type="ORF">BR63_02395</name>
</gene>
<dbReference type="Pfam" id="PF02080">
    <property type="entry name" value="TrkA_C"/>
    <property type="match status" value="1"/>
</dbReference>
<protein>
    <submittedName>
        <fullName evidence="3">TrkA family potassium uptake protein</fullName>
    </submittedName>
</protein>
<dbReference type="KEGG" id="tfr:BR63_02395"/>
<dbReference type="InterPro" id="IPR050721">
    <property type="entry name" value="Trk_Ktr_HKT_K-transport"/>
</dbReference>
<dbReference type="OrthoDB" id="9776294at2"/>
<dbReference type="RefSeq" id="WP_034422757.1">
    <property type="nucleotide sequence ID" value="NZ_CP045798.1"/>
</dbReference>
<dbReference type="InterPro" id="IPR036291">
    <property type="entry name" value="NAD(P)-bd_dom_sf"/>
</dbReference>
<keyword evidence="4" id="KW-1185">Reference proteome</keyword>
<reference evidence="3 4" key="1">
    <citation type="journal article" date="2019" name="Front. Microbiol.">
        <title>Thermoanaerosceptrum fracticalcis gen. nov. sp. nov., a Novel Fumarate-Fermenting Microorganism From a Deep Fractured Carbonate Aquifer of the US Great Basin.</title>
        <authorList>
            <person name="Hamilton-Brehm S.D."/>
            <person name="Stewart L.E."/>
            <person name="Zavarin M."/>
            <person name="Caldwell M."/>
            <person name="Lawson P.A."/>
            <person name="Onstott T.C."/>
            <person name="Grzymski J."/>
            <person name="Neveux I."/>
            <person name="Lollar B.S."/>
            <person name="Russell C.E."/>
            <person name="Moser D.P."/>
        </authorList>
    </citation>
    <scope>NUCLEOTIDE SEQUENCE [LARGE SCALE GENOMIC DNA]</scope>
    <source>
        <strain evidence="3 4">DRI-13</strain>
    </source>
</reference>
<dbReference type="InterPro" id="IPR006037">
    <property type="entry name" value="RCK_C"/>
</dbReference>
<evidence type="ECO:0000259" key="2">
    <source>
        <dbReference type="PROSITE" id="PS51202"/>
    </source>
</evidence>
<evidence type="ECO:0000259" key="1">
    <source>
        <dbReference type="PROSITE" id="PS51201"/>
    </source>
</evidence>
<dbReference type="InterPro" id="IPR036721">
    <property type="entry name" value="RCK_C_sf"/>
</dbReference>
<dbReference type="EMBL" id="CP045798">
    <property type="protein sequence ID" value="QNB45265.1"/>
    <property type="molecule type" value="Genomic_DNA"/>
</dbReference>
<evidence type="ECO:0000313" key="4">
    <source>
        <dbReference type="Proteomes" id="UP000515847"/>
    </source>
</evidence>
<dbReference type="AlphaFoldDB" id="A0A7G6DZL1"/>
<dbReference type="Gene3D" id="3.30.70.1450">
    <property type="entry name" value="Regulator of K+ conductance, C-terminal domain"/>
    <property type="match status" value="1"/>
</dbReference>
<dbReference type="GO" id="GO:0008324">
    <property type="term" value="F:monoatomic cation transmembrane transporter activity"/>
    <property type="evidence" value="ECO:0007669"/>
    <property type="project" value="InterPro"/>
</dbReference>
<dbReference type="SUPFAM" id="SSF116726">
    <property type="entry name" value="TrkA C-terminal domain-like"/>
    <property type="match status" value="1"/>
</dbReference>
<evidence type="ECO:0000313" key="3">
    <source>
        <dbReference type="EMBL" id="QNB45265.1"/>
    </source>
</evidence>
<dbReference type="InterPro" id="IPR003148">
    <property type="entry name" value="RCK_N"/>
</dbReference>
<sequence>MKQFAVIGLGRFGANVAKGLAERGYEVLAIDYNEERVNAIASFVTHAVQIDAMEEEALKALGLRNFDTVIVAIGEHDIQANILVTVMLKEMGVKQVIARAQSSLHGKVLLKIGADKIIYPEEDMGVRLAHSIVTKNVLDFLELSPEYSILEMITPESFVGKNLRELNLGKRFGISVVAVKRGTEIIVTPEASLQLQERDLLVAIGNRNSLAKLQQVR</sequence>
<proteinExistence type="predicted"/>
<name>A0A7G6DZL1_THEFR</name>
<dbReference type="PROSITE" id="PS51202">
    <property type="entry name" value="RCK_C"/>
    <property type="match status" value="1"/>
</dbReference>
<organism evidence="3 4">
    <name type="scientific">Thermanaerosceptrum fracticalcis</name>
    <dbReference type="NCBI Taxonomy" id="1712410"/>
    <lineage>
        <taxon>Bacteria</taxon>
        <taxon>Bacillati</taxon>
        <taxon>Bacillota</taxon>
        <taxon>Clostridia</taxon>
        <taxon>Eubacteriales</taxon>
        <taxon>Peptococcaceae</taxon>
        <taxon>Thermanaerosceptrum</taxon>
    </lineage>
</organism>
<dbReference type="Proteomes" id="UP000515847">
    <property type="component" value="Chromosome"/>
</dbReference>
<dbReference type="PROSITE" id="PS51201">
    <property type="entry name" value="RCK_N"/>
    <property type="match status" value="1"/>
</dbReference>
<dbReference type="SUPFAM" id="SSF51735">
    <property type="entry name" value="NAD(P)-binding Rossmann-fold domains"/>
    <property type="match status" value="1"/>
</dbReference>
<accession>A0A7G6DZL1</accession>
<feature type="domain" description="RCK N-terminal" evidence="1">
    <location>
        <begin position="1"/>
        <end position="118"/>
    </location>
</feature>
<dbReference type="GO" id="GO:0006813">
    <property type="term" value="P:potassium ion transport"/>
    <property type="evidence" value="ECO:0007669"/>
    <property type="project" value="InterPro"/>
</dbReference>
<feature type="domain" description="RCK C-terminal" evidence="2">
    <location>
        <begin position="135"/>
        <end position="217"/>
    </location>
</feature>